<dbReference type="PANTHER" id="PTHR13605:SF4">
    <property type="entry name" value="ER MEMBRANE PROTEIN COMPLEX SUBUNIT 7"/>
    <property type="match status" value="1"/>
</dbReference>
<keyword evidence="4" id="KW-1185">Reference proteome</keyword>
<dbReference type="EMBL" id="JAAIYO010000014">
    <property type="protein sequence ID" value="MBE4752736.1"/>
    <property type="molecule type" value="Genomic_DNA"/>
</dbReference>
<dbReference type="SUPFAM" id="SSF49452">
    <property type="entry name" value="Starch-binding domain-like"/>
    <property type="match status" value="2"/>
</dbReference>
<dbReference type="InterPro" id="IPR013784">
    <property type="entry name" value="Carb-bd-like_fold"/>
</dbReference>
<evidence type="ECO:0000313" key="3">
    <source>
        <dbReference type="EMBL" id="MBE4752736.1"/>
    </source>
</evidence>
<protein>
    <submittedName>
        <fullName evidence="3">DUF3869 domain-containing protein</fullName>
    </submittedName>
</protein>
<dbReference type="InterPro" id="IPR039163">
    <property type="entry name" value="EMC7"/>
</dbReference>
<proteinExistence type="predicted"/>
<feature type="region of interest" description="Disordered" evidence="1">
    <location>
        <begin position="27"/>
        <end position="51"/>
    </location>
</feature>
<reference evidence="3 4" key="1">
    <citation type="submission" date="2020-02" db="EMBL/GenBank/DDBJ databases">
        <authorList>
            <person name="Babadi Z.K."/>
            <person name="Risdian C."/>
            <person name="Ebrahimipour G.H."/>
            <person name="Wink J."/>
        </authorList>
    </citation>
    <scope>NUCLEOTIDE SEQUENCE [LARGE SCALE GENOMIC DNA]</scope>
    <source>
        <strain evidence="3 4">ZKHCc1 1396</strain>
    </source>
</reference>
<evidence type="ECO:0000313" key="4">
    <source>
        <dbReference type="Proteomes" id="UP001516472"/>
    </source>
</evidence>
<organism evidence="3 4">
    <name type="scientific">Corallococcus soli</name>
    <dbReference type="NCBI Taxonomy" id="2710757"/>
    <lineage>
        <taxon>Bacteria</taxon>
        <taxon>Pseudomonadati</taxon>
        <taxon>Myxococcota</taxon>
        <taxon>Myxococcia</taxon>
        <taxon>Myxococcales</taxon>
        <taxon>Cystobacterineae</taxon>
        <taxon>Myxococcaceae</taxon>
        <taxon>Corallococcus</taxon>
    </lineage>
</organism>
<evidence type="ECO:0000256" key="1">
    <source>
        <dbReference type="SAM" id="MobiDB-lite"/>
    </source>
</evidence>
<dbReference type="Gene3D" id="2.60.40.1120">
    <property type="entry name" value="Carboxypeptidase-like, regulatory domain"/>
    <property type="match status" value="3"/>
</dbReference>
<gene>
    <name evidence="3" type="ORF">G4177_31730</name>
</gene>
<keyword evidence="2" id="KW-0732">Signal</keyword>
<name>A0ABR9PXS3_9BACT</name>
<dbReference type="SUPFAM" id="SSF49464">
    <property type="entry name" value="Carboxypeptidase regulatory domain-like"/>
    <property type="match status" value="1"/>
</dbReference>
<dbReference type="Proteomes" id="UP001516472">
    <property type="component" value="Unassembled WGS sequence"/>
</dbReference>
<dbReference type="InterPro" id="IPR008969">
    <property type="entry name" value="CarboxyPept-like_regulatory"/>
</dbReference>
<accession>A0ABR9PXS3</accession>
<dbReference type="RefSeq" id="WP_193429926.1">
    <property type="nucleotide sequence ID" value="NZ_CBCSIP010000086.1"/>
</dbReference>
<feature type="signal peptide" evidence="2">
    <location>
        <begin position="1"/>
        <end position="22"/>
    </location>
</feature>
<sequence>MHTIRRGALSALVVAMALAVLPACDPDAEKEPEPAPENRKGRITGTVQMADGAPPAGVELHLYETDAHATTNAQGTFAFEGLNAGTYTVAISKTGYQSQQESVDVEEKLTTSLAIVMEPGAATSRLSGTITLEGATSHEGVAVSLKDTTFTTTTNAQGGFVLEEVPSGVFILVASKVGHDPEEKVVIVTGEPETVSFTLRRETGSFAGAVTLEGAASDEGVTVTLTDTAFSAQSDAEGMFAMIHVPPGTYTAVASKAGYVSVTKEVTVEAGKATAATFTLKAGAGLVGLESATAH</sequence>
<evidence type="ECO:0000256" key="2">
    <source>
        <dbReference type="SAM" id="SignalP"/>
    </source>
</evidence>
<feature type="compositionally biased region" description="Basic and acidic residues" evidence="1">
    <location>
        <begin position="27"/>
        <end position="40"/>
    </location>
</feature>
<dbReference type="Pfam" id="PF13620">
    <property type="entry name" value="CarboxypepD_reg"/>
    <property type="match status" value="3"/>
</dbReference>
<dbReference type="PANTHER" id="PTHR13605">
    <property type="entry name" value="ER MEMBRANE PROTEIN COMPLEX SUBUNIT 7"/>
    <property type="match status" value="1"/>
</dbReference>
<comment type="caution">
    <text evidence="3">The sequence shown here is derived from an EMBL/GenBank/DDBJ whole genome shotgun (WGS) entry which is preliminary data.</text>
</comment>
<feature type="chain" id="PRO_5045637931" evidence="2">
    <location>
        <begin position="23"/>
        <end position="295"/>
    </location>
</feature>